<dbReference type="PANTHER" id="PTHR33353:SF1">
    <property type="entry name" value="ENDO-BETA-1,4-GLUCANASE D"/>
    <property type="match status" value="1"/>
</dbReference>
<dbReference type="PANTHER" id="PTHR33353">
    <property type="entry name" value="PUTATIVE (AFU_ORTHOLOGUE AFUA_1G12560)-RELATED"/>
    <property type="match status" value="1"/>
</dbReference>
<keyword evidence="8" id="KW-0503">Monooxygenase</keyword>
<dbReference type="GO" id="GO:0030245">
    <property type="term" value="P:cellulose catabolic process"/>
    <property type="evidence" value="ECO:0007669"/>
    <property type="project" value="UniProtKB-UniRule"/>
</dbReference>
<proteinExistence type="predicted"/>
<organism evidence="14 15">
    <name type="scientific">Morchella conica CCBAS932</name>
    <dbReference type="NCBI Taxonomy" id="1392247"/>
    <lineage>
        <taxon>Eukaryota</taxon>
        <taxon>Fungi</taxon>
        <taxon>Dikarya</taxon>
        <taxon>Ascomycota</taxon>
        <taxon>Pezizomycotina</taxon>
        <taxon>Pezizomycetes</taxon>
        <taxon>Pezizales</taxon>
        <taxon>Morchellaceae</taxon>
        <taxon>Morchella</taxon>
    </lineage>
</organism>
<keyword evidence="10" id="KW-0624">Polysaccharide degradation</keyword>
<evidence type="ECO:0000313" key="15">
    <source>
        <dbReference type="Proteomes" id="UP000277580"/>
    </source>
</evidence>
<dbReference type="InterPro" id="IPR005103">
    <property type="entry name" value="AA9_LPMO"/>
</dbReference>
<keyword evidence="3 10" id="KW-0964">Secreted</keyword>
<dbReference type="Gene3D" id="2.70.50.70">
    <property type="match status" value="1"/>
</dbReference>
<comment type="domain">
    <text evidence="10">Has a modular structure: an endo-beta-1,4-glucanase catalytic module at the N-terminus, a linker rich in serines and threonines, and a C-terminal carbohydrate-binding module (CBM).</text>
</comment>
<dbReference type="Pfam" id="PF03443">
    <property type="entry name" value="AA9"/>
    <property type="match status" value="1"/>
</dbReference>
<gene>
    <name evidence="14" type="ORF">P167DRAFT_569589</name>
</gene>
<evidence type="ECO:0000256" key="10">
    <source>
        <dbReference type="RuleBase" id="RU368122"/>
    </source>
</evidence>
<dbReference type="EMBL" id="ML119106">
    <property type="protein sequence ID" value="RPB17108.1"/>
    <property type="molecule type" value="Genomic_DNA"/>
</dbReference>
<evidence type="ECO:0000256" key="1">
    <source>
        <dbReference type="ARBA" id="ARBA00001973"/>
    </source>
</evidence>
<dbReference type="STRING" id="1392247.A0A3N4L5Q4"/>
<sequence length="309" mass="31740">MVSSLKALSKFAAYCALLSFVSAHQNLHEFYVNGVTVGYEKCMRRPPSNNPVTDVQSTDIRCNVNGLSASGTNPVPEVCAVNAGDEITVIWDTSSHPGPIQHFLYGPISDALTADGSGAKWSKIDVLNVQDGKMANVIMMENGGKYTFKLPENLTSGEYLLRSEMLALHGAGVIGGGQFYIGCMQLKITGPGGDCSPKFSLPGIYDASQPEIYIPDVYNGFNTLTYTAPGGPVATCTAGSGSGSTPASTTVSASTTRMTTAASSSITPSSTTATSAAASATSAVVAKYGQCGGAGFTGSTNCASGMSVV</sequence>
<evidence type="ECO:0000259" key="12">
    <source>
        <dbReference type="Pfam" id="PF00734"/>
    </source>
</evidence>
<dbReference type="GO" id="GO:0005576">
    <property type="term" value="C:extracellular region"/>
    <property type="evidence" value="ECO:0007669"/>
    <property type="project" value="UniProtKB-SubCell"/>
</dbReference>
<evidence type="ECO:0000256" key="2">
    <source>
        <dbReference type="ARBA" id="ARBA00004613"/>
    </source>
</evidence>
<feature type="chain" id="PRO_5018313979" description="AA9 family lytic polysaccharide monooxygenase" evidence="11">
    <location>
        <begin position="24"/>
        <end position="309"/>
    </location>
</feature>
<keyword evidence="7" id="KW-0186">Copper</keyword>
<keyword evidence="4" id="KW-0479">Metal-binding</keyword>
<dbReference type="SUPFAM" id="SSF57180">
    <property type="entry name" value="Cellulose-binding domain"/>
    <property type="match status" value="1"/>
</dbReference>
<comment type="subcellular location">
    <subcellularLocation>
        <location evidence="2 10">Secreted</location>
    </subcellularLocation>
</comment>
<evidence type="ECO:0000259" key="13">
    <source>
        <dbReference type="Pfam" id="PF03443"/>
    </source>
</evidence>
<feature type="signal peptide" evidence="11">
    <location>
        <begin position="1"/>
        <end position="23"/>
    </location>
</feature>
<comment type="cofactor">
    <cofactor evidence="1">
        <name>Cu(2+)</name>
        <dbReference type="ChEBI" id="CHEBI:29036"/>
    </cofactor>
</comment>
<dbReference type="Proteomes" id="UP000277580">
    <property type="component" value="Unassembled WGS sequence"/>
</dbReference>
<dbReference type="InterPro" id="IPR049892">
    <property type="entry name" value="AA9"/>
</dbReference>
<evidence type="ECO:0000256" key="3">
    <source>
        <dbReference type="ARBA" id="ARBA00022525"/>
    </source>
</evidence>
<keyword evidence="10" id="KW-0136">Cellulose degradation</keyword>
<evidence type="ECO:0000256" key="8">
    <source>
        <dbReference type="ARBA" id="ARBA00023033"/>
    </source>
</evidence>
<dbReference type="OrthoDB" id="4849160at2759"/>
<dbReference type="GO" id="GO:0004497">
    <property type="term" value="F:monooxygenase activity"/>
    <property type="evidence" value="ECO:0007669"/>
    <property type="project" value="UniProtKB-KW"/>
</dbReference>
<dbReference type="AlphaFoldDB" id="A0A3N4L5Q4"/>
<evidence type="ECO:0000313" key="14">
    <source>
        <dbReference type="EMBL" id="RPB17108.1"/>
    </source>
</evidence>
<dbReference type="GO" id="GO:0046872">
    <property type="term" value="F:metal ion binding"/>
    <property type="evidence" value="ECO:0007669"/>
    <property type="project" value="UniProtKB-KW"/>
</dbReference>
<evidence type="ECO:0000256" key="4">
    <source>
        <dbReference type="ARBA" id="ARBA00022723"/>
    </source>
</evidence>
<dbReference type="Pfam" id="PF00734">
    <property type="entry name" value="CBM_1"/>
    <property type="match status" value="1"/>
</dbReference>
<dbReference type="CDD" id="cd21175">
    <property type="entry name" value="LPMO_AA9"/>
    <property type="match status" value="1"/>
</dbReference>
<keyword evidence="9 10" id="KW-1015">Disulfide bond</keyword>
<evidence type="ECO:0000256" key="6">
    <source>
        <dbReference type="ARBA" id="ARBA00023002"/>
    </source>
</evidence>
<dbReference type="GO" id="GO:0008810">
    <property type="term" value="F:cellulase activity"/>
    <property type="evidence" value="ECO:0007669"/>
    <property type="project" value="UniProtKB-UniRule"/>
</dbReference>
<keyword evidence="10" id="KW-0119">Carbohydrate metabolism</keyword>
<comment type="function">
    <text evidence="10">Lytic polysaccharide monooxygenase (LMPO) that depolymerizes crystalline and amorphous polysaccharides via the oxidation of scissile alpha- or beta-(1-4)-glycosidic bonds, yielding C1 and/or C4 oxidation products. Catalysis by LPMOs requires the reduction of the active-site copper from Cu(II) to Cu(I) by a reducing agent and H(2)O(2) or O(2) as a cosubstrate.</text>
</comment>
<feature type="domain" description="Auxiliary Activity family 9 catalytic" evidence="13">
    <location>
        <begin position="24"/>
        <end position="220"/>
    </location>
</feature>
<feature type="domain" description="CBM1" evidence="12">
    <location>
        <begin position="287"/>
        <end position="306"/>
    </location>
</feature>
<name>A0A3N4L5Q4_9PEZI</name>
<evidence type="ECO:0000256" key="11">
    <source>
        <dbReference type="SAM" id="SignalP"/>
    </source>
</evidence>
<keyword evidence="6" id="KW-0560">Oxidoreductase</keyword>
<comment type="catalytic activity">
    <reaction evidence="10">
        <text>[(1-&gt;4)-beta-D-glucosyl]n+m + reduced acceptor + O2 = 4-dehydro-beta-D-glucosyl-[(1-&gt;4)-beta-D-glucosyl]n-1 + [(1-&gt;4)-beta-D-glucosyl]m + acceptor + H2O.</text>
        <dbReference type="EC" id="1.14.99.56"/>
    </reaction>
</comment>
<protein>
    <recommendedName>
        <fullName evidence="10">AA9 family lytic polysaccharide monooxygenase</fullName>
        <ecNumber evidence="10">1.14.99.56</ecNumber>
    </recommendedName>
    <alternativeName>
        <fullName evidence="10">Endo-beta-1,4-glucanase</fullName>
    </alternativeName>
    <alternativeName>
        <fullName evidence="10">Glycosyl hydrolase 61 family protein</fullName>
    </alternativeName>
</protein>
<evidence type="ECO:0000256" key="7">
    <source>
        <dbReference type="ARBA" id="ARBA00023008"/>
    </source>
</evidence>
<accession>A0A3N4L5Q4</accession>
<dbReference type="InterPro" id="IPR035971">
    <property type="entry name" value="CBD_sf"/>
</dbReference>
<dbReference type="InParanoid" id="A0A3N4L5Q4"/>
<reference evidence="14 15" key="1">
    <citation type="journal article" date="2018" name="Nat. Ecol. Evol.">
        <title>Pezizomycetes genomes reveal the molecular basis of ectomycorrhizal truffle lifestyle.</title>
        <authorList>
            <person name="Murat C."/>
            <person name="Payen T."/>
            <person name="Noel B."/>
            <person name="Kuo A."/>
            <person name="Morin E."/>
            <person name="Chen J."/>
            <person name="Kohler A."/>
            <person name="Krizsan K."/>
            <person name="Balestrini R."/>
            <person name="Da Silva C."/>
            <person name="Montanini B."/>
            <person name="Hainaut M."/>
            <person name="Levati E."/>
            <person name="Barry K.W."/>
            <person name="Belfiori B."/>
            <person name="Cichocki N."/>
            <person name="Clum A."/>
            <person name="Dockter R.B."/>
            <person name="Fauchery L."/>
            <person name="Guy J."/>
            <person name="Iotti M."/>
            <person name="Le Tacon F."/>
            <person name="Lindquist E.A."/>
            <person name="Lipzen A."/>
            <person name="Malagnac F."/>
            <person name="Mello A."/>
            <person name="Molinier V."/>
            <person name="Miyauchi S."/>
            <person name="Poulain J."/>
            <person name="Riccioni C."/>
            <person name="Rubini A."/>
            <person name="Sitrit Y."/>
            <person name="Splivallo R."/>
            <person name="Traeger S."/>
            <person name="Wang M."/>
            <person name="Zifcakova L."/>
            <person name="Wipf D."/>
            <person name="Zambonelli A."/>
            <person name="Paolocci F."/>
            <person name="Nowrousian M."/>
            <person name="Ottonello S."/>
            <person name="Baldrian P."/>
            <person name="Spatafora J.W."/>
            <person name="Henrissat B."/>
            <person name="Nagy L.G."/>
            <person name="Aury J.M."/>
            <person name="Wincker P."/>
            <person name="Grigoriev I.V."/>
            <person name="Bonfante P."/>
            <person name="Martin F.M."/>
        </authorList>
    </citation>
    <scope>NUCLEOTIDE SEQUENCE [LARGE SCALE GENOMIC DNA]</scope>
    <source>
        <strain evidence="14 15">CCBAS932</strain>
    </source>
</reference>
<keyword evidence="15" id="KW-1185">Reference proteome</keyword>
<dbReference type="InterPro" id="IPR000254">
    <property type="entry name" value="CBD"/>
</dbReference>
<dbReference type="GO" id="GO:0030248">
    <property type="term" value="F:cellulose binding"/>
    <property type="evidence" value="ECO:0007669"/>
    <property type="project" value="UniProtKB-UniRule"/>
</dbReference>
<keyword evidence="5 11" id="KW-0732">Signal</keyword>
<evidence type="ECO:0000256" key="9">
    <source>
        <dbReference type="ARBA" id="ARBA00023157"/>
    </source>
</evidence>
<evidence type="ECO:0000256" key="5">
    <source>
        <dbReference type="ARBA" id="ARBA00022729"/>
    </source>
</evidence>
<dbReference type="EC" id="1.14.99.56" evidence="10"/>